<proteinExistence type="predicted"/>
<accession>A0ABU5VY31</accession>
<reference evidence="1 2" key="1">
    <citation type="submission" date="2023-11" db="EMBL/GenBank/DDBJ databases">
        <title>A Novel Polar Bacteriovorax (B. antarcticus) Isolated from the Biocrust in Antarctica.</title>
        <authorList>
            <person name="Mun W."/>
            <person name="Choi S.Y."/>
            <person name="Mitchell R.J."/>
        </authorList>
    </citation>
    <scope>NUCLEOTIDE SEQUENCE [LARGE SCALE GENOMIC DNA]</scope>
    <source>
        <strain evidence="1 2">PP10</strain>
    </source>
</reference>
<organism evidence="1 2">
    <name type="scientific">Bacteriovorax antarcticus</name>
    <dbReference type="NCBI Taxonomy" id="3088717"/>
    <lineage>
        <taxon>Bacteria</taxon>
        <taxon>Pseudomonadati</taxon>
        <taxon>Bdellovibrionota</taxon>
        <taxon>Bacteriovoracia</taxon>
        <taxon>Bacteriovoracales</taxon>
        <taxon>Bacteriovoracaceae</taxon>
        <taxon>Bacteriovorax</taxon>
    </lineage>
</organism>
<protein>
    <submittedName>
        <fullName evidence="1">Uncharacterized protein</fullName>
    </submittedName>
</protein>
<comment type="caution">
    <text evidence="1">The sequence shown here is derived from an EMBL/GenBank/DDBJ whole genome shotgun (WGS) entry which is preliminary data.</text>
</comment>
<keyword evidence="2" id="KW-1185">Reference proteome</keyword>
<evidence type="ECO:0000313" key="2">
    <source>
        <dbReference type="Proteomes" id="UP001302274"/>
    </source>
</evidence>
<gene>
    <name evidence="1" type="ORF">SHI21_13450</name>
</gene>
<evidence type="ECO:0000313" key="1">
    <source>
        <dbReference type="EMBL" id="MEA9357224.1"/>
    </source>
</evidence>
<dbReference type="RefSeq" id="WP_323577143.1">
    <property type="nucleotide sequence ID" value="NZ_JAYGJQ010000002.1"/>
</dbReference>
<name>A0ABU5VY31_9BACT</name>
<sequence length="195" mass="22402">MKEKIKSLSIVVIGLASLITATTVLISVPNSLLDYLKTRNWDENIKIIRFSSNDYIVIYNGNPKPIFINRYDFTDHKVGISGSGEINQTVAPYSYLNYLNPDKINWDLIFKGNETELQKIIKTGINRPDSPYKYVFFNESHPTFKLFSRTNNMPSTFDFYAVLTVNFENQEKVFPFPSKGIIVSKTDLNNIPKNK</sequence>
<dbReference type="Proteomes" id="UP001302274">
    <property type="component" value="Unassembled WGS sequence"/>
</dbReference>
<dbReference type="EMBL" id="JAYGJQ010000002">
    <property type="protein sequence ID" value="MEA9357224.1"/>
    <property type="molecule type" value="Genomic_DNA"/>
</dbReference>